<accession>A0A6P6RRL4</accession>
<feature type="non-terminal residue" evidence="2">
    <location>
        <position position="223"/>
    </location>
</feature>
<dbReference type="Proteomes" id="UP000515125">
    <property type="component" value="Unplaced"/>
</dbReference>
<feature type="non-terminal residue" evidence="2">
    <location>
        <position position="1"/>
    </location>
</feature>
<gene>
    <name evidence="2" type="primary">LOC113146656</name>
</gene>
<organism evidence="1 2">
    <name type="scientific">Cyclospora cayetanensis</name>
    <dbReference type="NCBI Taxonomy" id="88456"/>
    <lineage>
        <taxon>Eukaryota</taxon>
        <taxon>Sar</taxon>
        <taxon>Alveolata</taxon>
        <taxon>Apicomplexa</taxon>
        <taxon>Conoidasida</taxon>
        <taxon>Coccidia</taxon>
        <taxon>Eucoccidiorida</taxon>
        <taxon>Eimeriorina</taxon>
        <taxon>Eimeriidae</taxon>
        <taxon>Cyclospora</taxon>
    </lineage>
</organism>
<dbReference type="GeneID" id="113146656"/>
<proteinExistence type="predicted"/>
<name>A0A6P6RRL4_9EIME</name>
<dbReference type="AlphaFoldDB" id="A0A6P6RRL4"/>
<dbReference type="RefSeq" id="XP_026190458.1">
    <property type="nucleotide sequence ID" value="XM_026334673.1"/>
</dbReference>
<protein>
    <submittedName>
        <fullName evidence="2">Uncharacterized protein LOC113146656</fullName>
    </submittedName>
</protein>
<dbReference type="OrthoDB" id="10263625at2759"/>
<evidence type="ECO:0000313" key="1">
    <source>
        <dbReference type="Proteomes" id="UP000515125"/>
    </source>
</evidence>
<evidence type="ECO:0000313" key="2">
    <source>
        <dbReference type="RefSeq" id="XP_026190458.1"/>
    </source>
</evidence>
<keyword evidence="1" id="KW-1185">Reference proteome</keyword>
<reference evidence="2" key="1">
    <citation type="submission" date="2025-08" db="UniProtKB">
        <authorList>
            <consortium name="RefSeq"/>
        </authorList>
    </citation>
    <scope>IDENTIFICATION</scope>
</reference>
<sequence length="223" mass="23641">IDGIKLQDSCSAPEVLLSDSRALTRRDTDGQTAYSAEEIITGQVVLPGTQNRTGYWSLAHTARFFPNPFLVKLCRSVWAESPDFLVLAEATPVGVGGSRLAACGTCGAVPSDLAAGLLARSGLLPVVHHLASLVPSLLSGTVSPASLFKSLSKQHAAMPQGGTLLQLSCGPSSPLPLLSYKKAAWSFQDFLCFLPDSFVSVAGELEGMVFRMGVPNFFDTQER</sequence>